<feature type="domain" description="Glycoside hydrolase family 5" evidence="6">
    <location>
        <begin position="76"/>
        <end position="412"/>
    </location>
</feature>
<dbReference type="OrthoDB" id="406631at2759"/>
<dbReference type="InterPro" id="IPR045053">
    <property type="entry name" value="MAN-like"/>
</dbReference>
<evidence type="ECO:0000256" key="1">
    <source>
        <dbReference type="ARBA" id="ARBA00001678"/>
    </source>
</evidence>
<comment type="catalytic activity">
    <reaction evidence="1">
        <text>Random hydrolysis of (1-&gt;4)-beta-D-mannosidic linkages in mannans, galactomannans and glucomannans.</text>
        <dbReference type="EC" id="3.2.1.78"/>
    </reaction>
</comment>
<organism evidence="7 8">
    <name type="scientific">Eragrostis curvula</name>
    <name type="common">weeping love grass</name>
    <dbReference type="NCBI Taxonomy" id="38414"/>
    <lineage>
        <taxon>Eukaryota</taxon>
        <taxon>Viridiplantae</taxon>
        <taxon>Streptophyta</taxon>
        <taxon>Embryophyta</taxon>
        <taxon>Tracheophyta</taxon>
        <taxon>Spermatophyta</taxon>
        <taxon>Magnoliopsida</taxon>
        <taxon>Liliopsida</taxon>
        <taxon>Poales</taxon>
        <taxon>Poaceae</taxon>
        <taxon>PACMAD clade</taxon>
        <taxon>Chloridoideae</taxon>
        <taxon>Eragrostideae</taxon>
        <taxon>Eragrostidinae</taxon>
        <taxon>Eragrostis</taxon>
    </lineage>
</organism>
<dbReference type="SUPFAM" id="SSF51445">
    <property type="entry name" value="(Trans)glycosidases"/>
    <property type="match status" value="1"/>
</dbReference>
<dbReference type="GO" id="GO:0016985">
    <property type="term" value="F:mannan endo-1,4-beta-mannosidase activity"/>
    <property type="evidence" value="ECO:0007669"/>
    <property type="project" value="UniProtKB-EC"/>
</dbReference>
<dbReference type="Proteomes" id="UP000324897">
    <property type="component" value="Chromosome 7"/>
</dbReference>
<dbReference type="InterPro" id="IPR017853">
    <property type="entry name" value="GH"/>
</dbReference>
<dbReference type="FunFam" id="3.20.20.80:FF:000012">
    <property type="entry name" value="Mannan endo-1,4-beta-mannosidase 6"/>
    <property type="match status" value="1"/>
</dbReference>
<keyword evidence="4" id="KW-0378">Hydrolase</keyword>
<comment type="caution">
    <text evidence="7">The sequence shown here is derived from an EMBL/GenBank/DDBJ whole genome shotgun (WGS) entry which is preliminary data.</text>
</comment>
<dbReference type="GO" id="GO:0000272">
    <property type="term" value="P:polysaccharide catabolic process"/>
    <property type="evidence" value="ECO:0007669"/>
    <property type="project" value="InterPro"/>
</dbReference>
<proteinExistence type="inferred from homology"/>
<accession>A0A5J9U550</accession>
<dbReference type="EMBL" id="RWGY01000029">
    <property type="protein sequence ID" value="TVU18789.1"/>
    <property type="molecule type" value="Genomic_DNA"/>
</dbReference>
<evidence type="ECO:0000256" key="3">
    <source>
        <dbReference type="ARBA" id="ARBA00012706"/>
    </source>
</evidence>
<keyword evidence="8" id="KW-1185">Reference proteome</keyword>
<evidence type="ECO:0000313" key="7">
    <source>
        <dbReference type="EMBL" id="TVU18789.1"/>
    </source>
</evidence>
<evidence type="ECO:0000256" key="4">
    <source>
        <dbReference type="ARBA" id="ARBA00022801"/>
    </source>
</evidence>
<dbReference type="PANTHER" id="PTHR31451:SF54">
    <property type="entry name" value="MANNAN ENDO-1,4-BETA-MANNOSIDASE 6"/>
    <property type="match status" value="1"/>
</dbReference>
<dbReference type="Pfam" id="PF26410">
    <property type="entry name" value="GH5_mannosidase"/>
    <property type="match status" value="1"/>
</dbReference>
<protein>
    <recommendedName>
        <fullName evidence="3">mannan endo-1,4-beta-mannosidase</fullName>
        <ecNumber evidence="3">3.2.1.78</ecNumber>
    </recommendedName>
</protein>
<dbReference type="PANTHER" id="PTHR31451">
    <property type="match status" value="1"/>
</dbReference>
<comment type="similarity">
    <text evidence="2">Belongs to the glycosyl hydrolase 5 (cellulase A) family.</text>
</comment>
<evidence type="ECO:0000256" key="2">
    <source>
        <dbReference type="ARBA" id="ARBA00005641"/>
    </source>
</evidence>
<dbReference type="AlphaFoldDB" id="A0A5J9U550"/>
<gene>
    <name evidence="7" type="ORF">EJB05_34903</name>
</gene>
<evidence type="ECO:0000313" key="8">
    <source>
        <dbReference type="Proteomes" id="UP000324897"/>
    </source>
</evidence>
<name>A0A5J9U550_9POAL</name>
<dbReference type="InterPro" id="IPR001547">
    <property type="entry name" value="Glyco_hydro_5"/>
</dbReference>
<keyword evidence="5" id="KW-0326">Glycosidase</keyword>
<evidence type="ECO:0000256" key="5">
    <source>
        <dbReference type="ARBA" id="ARBA00023295"/>
    </source>
</evidence>
<reference evidence="7 8" key="1">
    <citation type="journal article" date="2019" name="Sci. Rep.">
        <title>A high-quality genome of Eragrostis curvula grass provides insights into Poaceae evolution and supports new strategies to enhance forage quality.</title>
        <authorList>
            <person name="Carballo J."/>
            <person name="Santos B.A.C.M."/>
            <person name="Zappacosta D."/>
            <person name="Garbus I."/>
            <person name="Selva J.P."/>
            <person name="Gallo C.A."/>
            <person name="Diaz A."/>
            <person name="Albertini E."/>
            <person name="Caccamo M."/>
            <person name="Echenique V."/>
        </authorList>
    </citation>
    <scope>NUCLEOTIDE SEQUENCE [LARGE SCALE GENOMIC DNA]</scope>
    <source>
        <strain evidence="8">cv. Victoria</strain>
        <tissue evidence="7">Leaf</tissue>
    </source>
</reference>
<dbReference type="EC" id="3.2.1.78" evidence="3"/>
<dbReference type="Gene3D" id="3.20.20.80">
    <property type="entry name" value="Glycosidases"/>
    <property type="match status" value="1"/>
</dbReference>
<evidence type="ECO:0000259" key="6">
    <source>
        <dbReference type="Pfam" id="PF26410"/>
    </source>
</evidence>
<dbReference type="Gramene" id="TVU18789">
    <property type="protein sequence ID" value="TVU18789"/>
    <property type="gene ID" value="EJB05_34903"/>
</dbReference>
<sequence length="458" mass="50755">MEIQRNEAVRGKVSKIHFVVQGFAVAAIILLLTNGSQAHVDPANTTRSCHTPLLVSNFHRQNTLTSKGVDDEQWVMVKTKGNQFIVGDRPFYFNGFNSYALMVLAADPSTTGHVTEVLQQAAAVGLTVCRTWGFRDGGSMALQKSPSVYDESVFKALDFVVSEAKNNKIRVILPLVDNWSDGYGGKAQYVKWARDAGFNVTSNKDGDDFFSHQTIKGYYKNHVKNMLTRVNTYTNVMYKDDPTIFAWELINEPQCRSDPTGNTVQAWIEEMALHVKSIDPDHLLEVGTEGYYGPSTPTRLQDNPNIYSGQFGTDFIRNHRVNGIDFASVHMYPELWLPNGTSLEVQLQFAQSWMQSHIADAEGVLGMPVVFTEFGFCVKPHSAFNSTSRDQHLQAVYGELLGSAQRSGAGAGNLLFEVIPEGLDSIKDCYGVVLTREAATAGIMSAHSKKLQIINNRP</sequence>